<gene>
    <name evidence="2" type="ORF">JDO7802_00119</name>
</gene>
<evidence type="ECO:0000313" key="2">
    <source>
        <dbReference type="EMBL" id="CTQ48117.1"/>
    </source>
</evidence>
<dbReference type="GO" id="GO:0016791">
    <property type="term" value="F:phosphatase activity"/>
    <property type="evidence" value="ECO:0007669"/>
    <property type="project" value="TreeGrafter"/>
</dbReference>
<dbReference type="Proteomes" id="UP000049222">
    <property type="component" value="Unassembled WGS sequence"/>
</dbReference>
<dbReference type="GO" id="GO:0005737">
    <property type="term" value="C:cytoplasm"/>
    <property type="evidence" value="ECO:0007669"/>
    <property type="project" value="TreeGrafter"/>
</dbReference>
<protein>
    <submittedName>
        <fullName evidence="2">Diadenosine tetraphosphatase</fullName>
    </submittedName>
</protein>
<sequence>MDKLIYAIGDVHGRDDLLRDLHEHIRDYHQLMHSGRDAELIHVGDYIDGGAHSREVIDRLMSGLGNFEMTCLLGNHEAMLLECLATDNRQAWYTWLSNGGEETLASFGMSLRFGGYDPDELHSSVGDGRVAWLKSLPLCKAIEPYFFVHAGIAPGVPIDRQQPKDMLWIRSRFLDSEEEHGCVVVHGHTPGDEPVVKANRICIDTGATSNGLLTAAVLDGNAAPIFLRAAGRPGKTG</sequence>
<dbReference type="PANTHER" id="PTHR42850">
    <property type="entry name" value="METALLOPHOSPHOESTERASE"/>
    <property type="match status" value="1"/>
</dbReference>
<dbReference type="Pfam" id="PF00149">
    <property type="entry name" value="Metallophos"/>
    <property type="match status" value="1"/>
</dbReference>
<feature type="domain" description="Calcineurin-like phosphoesterase" evidence="1">
    <location>
        <begin position="5"/>
        <end position="192"/>
    </location>
</feature>
<dbReference type="InterPro" id="IPR050126">
    <property type="entry name" value="Ap4A_hydrolase"/>
</dbReference>
<dbReference type="SUPFAM" id="SSF56300">
    <property type="entry name" value="Metallo-dependent phosphatases"/>
    <property type="match status" value="1"/>
</dbReference>
<dbReference type="InterPro" id="IPR004843">
    <property type="entry name" value="Calcineurin-like_PHP"/>
</dbReference>
<dbReference type="PANTHER" id="PTHR42850:SF4">
    <property type="entry name" value="ZINC-DEPENDENT ENDOPOLYPHOSPHATASE"/>
    <property type="match status" value="1"/>
</dbReference>
<dbReference type="EMBL" id="CXSU01000005">
    <property type="protein sequence ID" value="CTQ48117.1"/>
    <property type="molecule type" value="Genomic_DNA"/>
</dbReference>
<dbReference type="InterPro" id="IPR029052">
    <property type="entry name" value="Metallo-depent_PP-like"/>
</dbReference>
<dbReference type="RefSeq" id="WP_083480954.1">
    <property type="nucleotide sequence ID" value="NZ_CXSU01000005.1"/>
</dbReference>
<dbReference type="OrthoDB" id="9807890at2"/>
<dbReference type="STRING" id="420998.JDO7802_00119"/>
<dbReference type="GO" id="GO:0008803">
    <property type="term" value="F:bis(5'-nucleosyl)-tetraphosphatase (symmetrical) activity"/>
    <property type="evidence" value="ECO:0007669"/>
    <property type="project" value="TreeGrafter"/>
</dbReference>
<dbReference type="GO" id="GO:0110154">
    <property type="term" value="P:RNA decapping"/>
    <property type="evidence" value="ECO:0007669"/>
    <property type="project" value="TreeGrafter"/>
</dbReference>
<evidence type="ECO:0000313" key="3">
    <source>
        <dbReference type="Proteomes" id="UP000049222"/>
    </source>
</evidence>
<dbReference type="Gene3D" id="3.60.21.10">
    <property type="match status" value="1"/>
</dbReference>
<evidence type="ECO:0000259" key="1">
    <source>
        <dbReference type="Pfam" id="PF00149"/>
    </source>
</evidence>
<proteinExistence type="predicted"/>
<accession>A0A0M6YFS1</accession>
<organism evidence="2 3">
    <name type="scientific">Jannaschia donghaensis</name>
    <dbReference type="NCBI Taxonomy" id="420998"/>
    <lineage>
        <taxon>Bacteria</taxon>
        <taxon>Pseudomonadati</taxon>
        <taxon>Pseudomonadota</taxon>
        <taxon>Alphaproteobacteria</taxon>
        <taxon>Rhodobacterales</taxon>
        <taxon>Roseobacteraceae</taxon>
        <taxon>Jannaschia</taxon>
    </lineage>
</organism>
<reference evidence="2 3" key="1">
    <citation type="submission" date="2015-07" db="EMBL/GenBank/DDBJ databases">
        <authorList>
            <person name="Noorani M."/>
        </authorList>
    </citation>
    <scope>NUCLEOTIDE SEQUENCE [LARGE SCALE GENOMIC DNA]</scope>
    <source>
        <strain evidence="2 3">CECT 7802</strain>
    </source>
</reference>
<keyword evidence="3" id="KW-1185">Reference proteome</keyword>
<name>A0A0M6YFS1_9RHOB</name>
<dbReference type="CDD" id="cd00144">
    <property type="entry name" value="MPP_PPP_family"/>
    <property type="match status" value="1"/>
</dbReference>
<dbReference type="AlphaFoldDB" id="A0A0M6YFS1"/>